<gene>
    <name evidence="5" type="ORF">SAMN05660642_02450</name>
</gene>
<evidence type="ECO:0000256" key="1">
    <source>
        <dbReference type="ARBA" id="ARBA00022649"/>
    </source>
</evidence>
<evidence type="ECO:0000313" key="6">
    <source>
        <dbReference type="Proteomes" id="UP000198680"/>
    </source>
</evidence>
<dbReference type="InterPro" id="IPR008201">
    <property type="entry name" value="HepT-like"/>
</dbReference>
<keyword evidence="1" id="KW-1277">Toxin-antitoxin system</keyword>
<dbReference type="GO" id="GO:0016787">
    <property type="term" value="F:hydrolase activity"/>
    <property type="evidence" value="ECO:0007669"/>
    <property type="project" value="UniProtKB-KW"/>
</dbReference>
<accession>A0A1G9T100</accession>
<proteinExistence type="inferred from homology"/>
<dbReference type="PANTHER" id="PTHR33397:SF5">
    <property type="entry name" value="RNASE YUTE-RELATED"/>
    <property type="match status" value="1"/>
</dbReference>
<dbReference type="Pfam" id="PF01934">
    <property type="entry name" value="HepT-like"/>
    <property type="match status" value="1"/>
</dbReference>
<dbReference type="RefSeq" id="WP_091218336.1">
    <property type="nucleotide sequence ID" value="NZ_FNHE01000005.1"/>
</dbReference>
<reference evidence="6" key="1">
    <citation type="submission" date="2016-10" db="EMBL/GenBank/DDBJ databases">
        <authorList>
            <person name="Varghese N."/>
            <person name="Submissions S."/>
        </authorList>
    </citation>
    <scope>NUCLEOTIDE SEQUENCE [LARGE SCALE GENOMIC DNA]</scope>
    <source>
        <strain evidence="6">DSM 45419</strain>
    </source>
</reference>
<sequence length="145" mass="15467">MTPRPVDVASVQAKLRSLDELGSALRLVGEVDGARLGQDVLLRLAVERALTQTVDLAVAVCSHVLAAETTTVPTTYRDAVRAAAEHGLIGTDLARSLVAAVGLRNILVHEYARADLSIVAAAVPGAQRDLADFVRQVASWLQHRR</sequence>
<keyword evidence="6" id="KW-1185">Reference proteome</keyword>
<evidence type="ECO:0000256" key="2">
    <source>
        <dbReference type="ARBA" id="ARBA00022722"/>
    </source>
</evidence>
<dbReference type="STRING" id="1137991.SAMN05660642_02450"/>
<dbReference type="OrthoDB" id="3734293at2"/>
<evidence type="ECO:0000256" key="4">
    <source>
        <dbReference type="ARBA" id="ARBA00024207"/>
    </source>
</evidence>
<keyword evidence="3" id="KW-0378">Hydrolase</keyword>
<evidence type="ECO:0000256" key="3">
    <source>
        <dbReference type="ARBA" id="ARBA00022801"/>
    </source>
</evidence>
<organism evidence="5 6">
    <name type="scientific">Geodermatophilus siccatus</name>
    <dbReference type="NCBI Taxonomy" id="1137991"/>
    <lineage>
        <taxon>Bacteria</taxon>
        <taxon>Bacillati</taxon>
        <taxon>Actinomycetota</taxon>
        <taxon>Actinomycetes</taxon>
        <taxon>Geodermatophilales</taxon>
        <taxon>Geodermatophilaceae</taxon>
        <taxon>Geodermatophilus</taxon>
    </lineage>
</organism>
<dbReference type="SUPFAM" id="SSF81593">
    <property type="entry name" value="Nucleotidyltransferase substrate binding subunit/domain"/>
    <property type="match status" value="1"/>
</dbReference>
<dbReference type="GO" id="GO:0110001">
    <property type="term" value="C:toxin-antitoxin complex"/>
    <property type="evidence" value="ECO:0007669"/>
    <property type="project" value="InterPro"/>
</dbReference>
<dbReference type="AlphaFoldDB" id="A0A1G9T100"/>
<comment type="similarity">
    <text evidence="4">Belongs to the HepT RNase toxin family.</text>
</comment>
<name>A0A1G9T100_9ACTN</name>
<evidence type="ECO:0000313" key="5">
    <source>
        <dbReference type="EMBL" id="SDM41379.1"/>
    </source>
</evidence>
<dbReference type="InterPro" id="IPR037038">
    <property type="entry name" value="HepT-like_sf"/>
</dbReference>
<dbReference type="PANTHER" id="PTHR33397">
    <property type="entry name" value="UPF0331 PROTEIN YUTE"/>
    <property type="match status" value="1"/>
</dbReference>
<dbReference type="EMBL" id="FNHE01000005">
    <property type="protein sequence ID" value="SDM41379.1"/>
    <property type="molecule type" value="Genomic_DNA"/>
</dbReference>
<dbReference type="Gene3D" id="1.20.120.580">
    <property type="entry name" value="bsu32300-like"/>
    <property type="match status" value="1"/>
</dbReference>
<dbReference type="NCBIfam" id="NF047751">
    <property type="entry name" value="HepT_toxin"/>
    <property type="match status" value="1"/>
</dbReference>
<dbReference type="GO" id="GO:0004540">
    <property type="term" value="F:RNA nuclease activity"/>
    <property type="evidence" value="ECO:0007669"/>
    <property type="project" value="InterPro"/>
</dbReference>
<protein>
    <submittedName>
        <fullName evidence="5">Uncharacterized conserved protein YutE, UPF0331/DUF86 family</fullName>
    </submittedName>
</protein>
<keyword evidence="2" id="KW-0540">Nuclease</keyword>
<dbReference type="InterPro" id="IPR052379">
    <property type="entry name" value="Type_VII_TA_RNase"/>
</dbReference>
<dbReference type="Proteomes" id="UP000198680">
    <property type="component" value="Unassembled WGS sequence"/>
</dbReference>